<dbReference type="Proteomes" id="UP000324800">
    <property type="component" value="Unassembled WGS sequence"/>
</dbReference>
<keyword evidence="2" id="KW-0472">Membrane</keyword>
<evidence type="ECO:0000313" key="4">
    <source>
        <dbReference type="Proteomes" id="UP000324800"/>
    </source>
</evidence>
<organism evidence="3 4">
    <name type="scientific">Streblomastix strix</name>
    <dbReference type="NCBI Taxonomy" id="222440"/>
    <lineage>
        <taxon>Eukaryota</taxon>
        <taxon>Metamonada</taxon>
        <taxon>Preaxostyla</taxon>
        <taxon>Oxymonadida</taxon>
        <taxon>Streblomastigidae</taxon>
        <taxon>Streblomastix</taxon>
    </lineage>
</organism>
<evidence type="ECO:0008006" key="5">
    <source>
        <dbReference type="Google" id="ProtNLM"/>
    </source>
</evidence>
<evidence type="ECO:0000313" key="3">
    <source>
        <dbReference type="EMBL" id="KAA6396259.1"/>
    </source>
</evidence>
<dbReference type="AlphaFoldDB" id="A0A5J4WQ37"/>
<comment type="caution">
    <text evidence="3">The sequence shown here is derived from an EMBL/GenBank/DDBJ whole genome shotgun (WGS) entry which is preliminary data.</text>
</comment>
<dbReference type="SUPFAM" id="SSF56349">
    <property type="entry name" value="DNA breaking-rejoining enzymes"/>
    <property type="match status" value="1"/>
</dbReference>
<sequence>MIGERLRNYKQVILLSNMENGTRNRNIATSNKKVMEAIYLGLFRYGQVFKELQIKAILIKSDSSTAIQDLSKQRADQTVIAEVKKIIMLFQQLKNTNTDSTYSRNIKQDNRRTKQVKYPGRLFSKETDIHISMLGVADNPNTGLVRSRGKQTRGQIRDNRRGIGRDGVVKRIFETMEGGTILDPLSNSDDWKTHDRLGKVQIKINHDGTLVASSNVVHTLTIRQQYISYTWRQLSDSKPWEGNDENEGHAITKKNRVILHGPRFEQERMLLIEFSVNVNMTRETQQMIIGGQIYNTQMKYMQVMVVTKKPKPSSSKHLVSILNLMLSLIFGTVFVSTTAWRLITHAISINQINNPTCRNTWDFNHLYHYWRQRPEKNLLSNKELQVQLSSLLMSLCFVRIEEMANIDLSVSIIDDDEQTSAVCIPPKQSRKEHFQQSPKNFIHIFWTENWEQADQRYIGTRLEGLVQTLGVQNATANSIRHASSTELAAKGFDGRTINVFTHHTPDSKMNKEYYIFAVNREQDSIVSALVKNHSEKQATQIISKQRGDARVSEGEVLQQSTLVDDLQLSPQESLASSLSLPIISTKPIVKAESPNDHESAKIQKSQMKKDDQDVEPQEEAQNSNMTKDSDQATTTGAQKLLTQDEYIIYNNFAFIY</sequence>
<dbReference type="GO" id="GO:0003677">
    <property type="term" value="F:DNA binding"/>
    <property type="evidence" value="ECO:0007669"/>
    <property type="project" value="InterPro"/>
</dbReference>
<accession>A0A5J4WQ37</accession>
<feature type="transmembrane region" description="Helical" evidence="2">
    <location>
        <begin position="318"/>
        <end position="343"/>
    </location>
</feature>
<feature type="region of interest" description="Disordered" evidence="1">
    <location>
        <begin position="589"/>
        <end position="632"/>
    </location>
</feature>
<gene>
    <name evidence="3" type="ORF">EZS28_008213</name>
</gene>
<keyword evidence="2" id="KW-0812">Transmembrane</keyword>
<dbReference type="InterPro" id="IPR011010">
    <property type="entry name" value="DNA_brk_join_enz"/>
</dbReference>
<evidence type="ECO:0000256" key="2">
    <source>
        <dbReference type="SAM" id="Phobius"/>
    </source>
</evidence>
<dbReference type="EMBL" id="SNRW01001472">
    <property type="protein sequence ID" value="KAA6396259.1"/>
    <property type="molecule type" value="Genomic_DNA"/>
</dbReference>
<keyword evidence="2" id="KW-1133">Transmembrane helix</keyword>
<name>A0A5J4WQ37_9EUKA</name>
<feature type="compositionally biased region" description="Polar residues" evidence="1">
    <location>
        <begin position="619"/>
        <end position="632"/>
    </location>
</feature>
<evidence type="ECO:0000256" key="1">
    <source>
        <dbReference type="SAM" id="MobiDB-lite"/>
    </source>
</evidence>
<reference evidence="3 4" key="1">
    <citation type="submission" date="2019-03" db="EMBL/GenBank/DDBJ databases">
        <title>Single cell metagenomics reveals metabolic interactions within the superorganism composed of flagellate Streblomastix strix and complex community of Bacteroidetes bacteria on its surface.</title>
        <authorList>
            <person name="Treitli S.C."/>
            <person name="Kolisko M."/>
            <person name="Husnik F."/>
            <person name="Keeling P."/>
            <person name="Hampl V."/>
        </authorList>
    </citation>
    <scope>NUCLEOTIDE SEQUENCE [LARGE SCALE GENOMIC DNA]</scope>
    <source>
        <strain evidence="3">ST1C</strain>
    </source>
</reference>
<feature type="compositionally biased region" description="Basic and acidic residues" evidence="1">
    <location>
        <begin position="593"/>
        <end position="611"/>
    </location>
</feature>
<protein>
    <recommendedName>
        <fullName evidence="5">Tyr recombinase domain-containing protein</fullName>
    </recommendedName>
</protein>
<proteinExistence type="predicted"/>